<evidence type="ECO:0000313" key="3">
    <source>
        <dbReference type="EMBL" id="OSM01916.1"/>
    </source>
</evidence>
<dbReference type="GO" id="GO:0016757">
    <property type="term" value="F:glycosyltransferase activity"/>
    <property type="evidence" value="ECO:0007669"/>
    <property type="project" value="InterPro"/>
</dbReference>
<dbReference type="Pfam" id="PF13439">
    <property type="entry name" value="Glyco_transf_4"/>
    <property type="match status" value="1"/>
</dbReference>
<keyword evidence="3" id="KW-0808">Transferase</keyword>
<evidence type="ECO:0000259" key="1">
    <source>
        <dbReference type="Pfam" id="PF00534"/>
    </source>
</evidence>
<dbReference type="RefSeq" id="WP_085444422.1">
    <property type="nucleotide sequence ID" value="NZ_LVJN01000020.1"/>
</dbReference>
<dbReference type="AlphaFoldDB" id="A0A1Y2K2U0"/>
<feature type="domain" description="Glycosyltransferase subfamily 4-like N-terminal" evidence="2">
    <location>
        <begin position="14"/>
        <end position="189"/>
    </location>
</feature>
<dbReference type="SUPFAM" id="SSF53756">
    <property type="entry name" value="UDP-Glycosyltransferase/glycogen phosphorylase"/>
    <property type="match status" value="1"/>
</dbReference>
<dbReference type="EMBL" id="LVJN01000020">
    <property type="protein sequence ID" value="OSM01916.1"/>
    <property type="molecule type" value="Genomic_DNA"/>
</dbReference>
<gene>
    <name evidence="3" type="ORF">MAIT1_01982</name>
</gene>
<dbReference type="PANTHER" id="PTHR45947">
    <property type="entry name" value="SULFOQUINOVOSYL TRANSFERASE SQD2"/>
    <property type="match status" value="1"/>
</dbReference>
<comment type="caution">
    <text evidence="3">The sequence shown here is derived from an EMBL/GenBank/DDBJ whole genome shotgun (WGS) entry which is preliminary data.</text>
</comment>
<accession>A0A1Y2K2U0</accession>
<proteinExistence type="predicted"/>
<name>A0A1Y2K2U0_9PROT</name>
<evidence type="ECO:0000313" key="4">
    <source>
        <dbReference type="Proteomes" id="UP000194003"/>
    </source>
</evidence>
<dbReference type="Gene3D" id="3.40.50.2000">
    <property type="entry name" value="Glycogen Phosphorylase B"/>
    <property type="match status" value="2"/>
</dbReference>
<protein>
    <submittedName>
        <fullName evidence="3">Putative glycosyltransferase</fullName>
    </submittedName>
</protein>
<dbReference type="STRING" id="1434232.MAIT1_01982"/>
<organism evidence="3 4">
    <name type="scientific">Magnetofaba australis IT-1</name>
    <dbReference type="NCBI Taxonomy" id="1434232"/>
    <lineage>
        <taxon>Bacteria</taxon>
        <taxon>Pseudomonadati</taxon>
        <taxon>Pseudomonadota</taxon>
        <taxon>Magnetococcia</taxon>
        <taxon>Magnetococcales</taxon>
        <taxon>Magnetococcaceae</taxon>
        <taxon>Magnetofaba</taxon>
    </lineage>
</organism>
<keyword evidence="4" id="KW-1185">Reference proteome</keyword>
<dbReference type="InterPro" id="IPR001296">
    <property type="entry name" value="Glyco_trans_1"/>
</dbReference>
<feature type="domain" description="Glycosyl transferase family 1" evidence="1">
    <location>
        <begin position="196"/>
        <end position="355"/>
    </location>
</feature>
<dbReference type="Proteomes" id="UP000194003">
    <property type="component" value="Unassembled WGS sequence"/>
</dbReference>
<reference evidence="3 4" key="1">
    <citation type="journal article" date="2016" name="BMC Genomics">
        <title>Combined genomic and structural analyses of a cultured magnetotactic bacterium reveals its niche adaptation to a dynamic environment.</title>
        <authorList>
            <person name="Araujo A.C."/>
            <person name="Morillo V."/>
            <person name="Cypriano J."/>
            <person name="Teixeira L.C."/>
            <person name="Leao P."/>
            <person name="Lyra S."/>
            <person name="Almeida L.G."/>
            <person name="Bazylinski D.A."/>
            <person name="Vasconcellos A.T."/>
            <person name="Abreu F."/>
            <person name="Lins U."/>
        </authorList>
    </citation>
    <scope>NUCLEOTIDE SEQUENCE [LARGE SCALE GENOMIC DNA]</scope>
    <source>
        <strain evidence="3 4">IT-1</strain>
    </source>
</reference>
<dbReference type="InterPro" id="IPR028098">
    <property type="entry name" value="Glyco_trans_4-like_N"/>
</dbReference>
<dbReference type="PANTHER" id="PTHR45947:SF3">
    <property type="entry name" value="SULFOQUINOVOSYL TRANSFERASE SQD2"/>
    <property type="match status" value="1"/>
</dbReference>
<dbReference type="OrthoDB" id="9801573at2"/>
<sequence length="383" mass="43288">MRVAVVHDWLAERGGAERVLEQILLLYPQATLYALVDFLPESERDFLGGRRAITSFIQHLPMARRRFRAYLPLMPLAVAQWDFSAFDLVISSSHCVVKSVRTGPRQLHVSYVHTPMRYAWDLQTLYLQRLRWPLGRAPLRALLMALRRWDRRTADRVDYYLANSEFVAGRIHRSYGKRAHVVHPPVYCDQIPHSAQSEGFYLTLSRLVPYKRVDLITAAFARMPDKRLVVIGDGPEWARVAQAANGAPNVTLLGRLDDEQARDYLARCRAFVFAAEEDFGIVPLEAQAAGKPVIAYAGGGVLETLRPASNGAENAEPVAWFFAEQSVEAICQAVAQFETTQLSESSAQRCRENASRFATPLFQARFQEAVERAQARYAPSIRK</sequence>
<evidence type="ECO:0000259" key="2">
    <source>
        <dbReference type="Pfam" id="PF13439"/>
    </source>
</evidence>
<dbReference type="Pfam" id="PF00534">
    <property type="entry name" value="Glycos_transf_1"/>
    <property type="match status" value="1"/>
</dbReference>
<dbReference type="InterPro" id="IPR050194">
    <property type="entry name" value="Glycosyltransferase_grp1"/>
</dbReference>